<dbReference type="PANTHER" id="PTHR42928">
    <property type="entry name" value="TRICARBOXYLATE-BINDING PROTEIN"/>
    <property type="match status" value="1"/>
</dbReference>
<dbReference type="InterPro" id="IPR042100">
    <property type="entry name" value="Bug_dom1"/>
</dbReference>
<accession>A0ABS1VCM0</accession>
<name>A0ABS1VCM0_9PROT</name>
<dbReference type="SUPFAM" id="SSF53850">
    <property type="entry name" value="Periplasmic binding protein-like II"/>
    <property type="match status" value="1"/>
</dbReference>
<protein>
    <submittedName>
        <fullName evidence="2">Tripartite tricarboxylate transporter substrate binding protein</fullName>
    </submittedName>
</protein>
<dbReference type="InterPro" id="IPR005064">
    <property type="entry name" value="BUG"/>
</dbReference>
<dbReference type="Proteomes" id="UP000606490">
    <property type="component" value="Unassembled WGS sequence"/>
</dbReference>
<dbReference type="PANTHER" id="PTHR42928:SF5">
    <property type="entry name" value="BLR1237 PROTEIN"/>
    <property type="match status" value="1"/>
</dbReference>
<keyword evidence="3" id="KW-1185">Reference proteome</keyword>
<dbReference type="Gene3D" id="3.40.190.10">
    <property type="entry name" value="Periplasmic binding protein-like II"/>
    <property type="match status" value="1"/>
</dbReference>
<comment type="similarity">
    <text evidence="1">Belongs to the UPF0065 (bug) family.</text>
</comment>
<reference evidence="2 3" key="1">
    <citation type="submission" date="2021-01" db="EMBL/GenBank/DDBJ databases">
        <title>Belnapia mucosa sp. nov. and Belnapia arida sp. nov., isolated from the Tabernas Desert (Almeria, Spain).</title>
        <authorList>
            <person name="Molina-Menor E."/>
            <person name="Vidal-Verdu A."/>
            <person name="Calonge A."/>
            <person name="Satari L."/>
            <person name="Pereto Magraner J."/>
            <person name="Porcar Miralles M."/>
        </authorList>
    </citation>
    <scope>NUCLEOTIDE SEQUENCE [LARGE SCALE GENOMIC DNA]</scope>
    <source>
        <strain evidence="2 3">T6</strain>
    </source>
</reference>
<organism evidence="2 3">
    <name type="scientific">Belnapia mucosa</name>
    <dbReference type="NCBI Taxonomy" id="2804532"/>
    <lineage>
        <taxon>Bacteria</taxon>
        <taxon>Pseudomonadati</taxon>
        <taxon>Pseudomonadota</taxon>
        <taxon>Alphaproteobacteria</taxon>
        <taxon>Acetobacterales</taxon>
        <taxon>Roseomonadaceae</taxon>
        <taxon>Belnapia</taxon>
    </lineage>
</organism>
<comment type="caution">
    <text evidence="2">The sequence shown here is derived from an EMBL/GenBank/DDBJ whole genome shotgun (WGS) entry which is preliminary data.</text>
</comment>
<dbReference type="PIRSF" id="PIRSF017082">
    <property type="entry name" value="YflP"/>
    <property type="match status" value="1"/>
</dbReference>
<dbReference type="CDD" id="cd13578">
    <property type="entry name" value="PBP2_Bug27"/>
    <property type="match status" value="1"/>
</dbReference>
<evidence type="ECO:0000313" key="2">
    <source>
        <dbReference type="EMBL" id="MBL6459388.1"/>
    </source>
</evidence>
<evidence type="ECO:0000256" key="1">
    <source>
        <dbReference type="ARBA" id="ARBA00006987"/>
    </source>
</evidence>
<gene>
    <name evidence="2" type="ORF">JMJ55_29155</name>
</gene>
<dbReference type="RefSeq" id="WP_202829122.1">
    <property type="nucleotide sequence ID" value="NZ_JAEUXJ010000037.1"/>
</dbReference>
<proteinExistence type="inferred from homology"/>
<evidence type="ECO:0000313" key="3">
    <source>
        <dbReference type="Proteomes" id="UP000606490"/>
    </source>
</evidence>
<sequence>MNRIREHATGLSRREVIYAALAATSATQAAAQDLDWPSRPVRVIVPWPPGGTADSVARLLFAETSQRTRQQFVVDNRAGATGMIGSGYAASQPADGYTILYGTTPLSTSVLFPQLTFDPVRDLVPVFQAITVPQLLLMHPSIQAKSVREVIADAKARPGTQNWASAGSGGVQHLALELFSRRAGIQVNHIPYRGGGPATNDLLAGQVQYYWGNADTAISFVTEGRLKALCHTGATQLASLPDLPPLSNTLPGFETYEWNGLFLPVGTPRTIIARLNAMLNETIAAPNVAERLRGLDLQARANTPEQFATFFRDQSTRWNGFIKEAGIRLE</sequence>
<dbReference type="Pfam" id="PF03401">
    <property type="entry name" value="TctC"/>
    <property type="match status" value="1"/>
</dbReference>
<dbReference type="Gene3D" id="3.40.190.150">
    <property type="entry name" value="Bordetella uptake gene, domain 1"/>
    <property type="match status" value="1"/>
</dbReference>
<dbReference type="EMBL" id="JAEUXJ010000037">
    <property type="protein sequence ID" value="MBL6459388.1"/>
    <property type="molecule type" value="Genomic_DNA"/>
</dbReference>